<sequence>MRCIYVETSQNHKILPVIATAAAGYVGYADGKSSTSSAGRDRYLMRELENVPKSERVCAVLRPPDKEWFRWRSWSTFWACCRCGSWRM</sequence>
<reference evidence="1 2" key="1">
    <citation type="submission" date="2024-05" db="EMBL/GenBank/DDBJ databases">
        <title>Culex pipiens pipiens assembly and annotation.</title>
        <authorList>
            <person name="Alout H."/>
            <person name="Durand T."/>
        </authorList>
    </citation>
    <scope>NUCLEOTIDE SEQUENCE [LARGE SCALE GENOMIC DNA]</scope>
    <source>
        <strain evidence="1">HA-2024</strain>
        <tissue evidence="1">Whole body</tissue>
    </source>
</reference>
<dbReference type="EMBL" id="JBEHCU010008363">
    <property type="protein sequence ID" value="KAL1384565.1"/>
    <property type="molecule type" value="Genomic_DNA"/>
</dbReference>
<comment type="caution">
    <text evidence="1">The sequence shown here is derived from an EMBL/GenBank/DDBJ whole genome shotgun (WGS) entry which is preliminary data.</text>
</comment>
<evidence type="ECO:0000313" key="2">
    <source>
        <dbReference type="Proteomes" id="UP001562425"/>
    </source>
</evidence>
<dbReference type="Proteomes" id="UP001562425">
    <property type="component" value="Unassembled WGS sequence"/>
</dbReference>
<gene>
    <name evidence="1" type="ORF">pipiens_003339</name>
</gene>
<dbReference type="AlphaFoldDB" id="A0ABD1CZX2"/>
<protein>
    <submittedName>
        <fullName evidence="1">Uncharacterized protein</fullName>
    </submittedName>
</protein>
<evidence type="ECO:0000313" key="1">
    <source>
        <dbReference type="EMBL" id="KAL1384565.1"/>
    </source>
</evidence>
<keyword evidence="2" id="KW-1185">Reference proteome</keyword>
<organism evidence="1 2">
    <name type="scientific">Culex pipiens pipiens</name>
    <name type="common">Northern house mosquito</name>
    <dbReference type="NCBI Taxonomy" id="38569"/>
    <lineage>
        <taxon>Eukaryota</taxon>
        <taxon>Metazoa</taxon>
        <taxon>Ecdysozoa</taxon>
        <taxon>Arthropoda</taxon>
        <taxon>Hexapoda</taxon>
        <taxon>Insecta</taxon>
        <taxon>Pterygota</taxon>
        <taxon>Neoptera</taxon>
        <taxon>Endopterygota</taxon>
        <taxon>Diptera</taxon>
        <taxon>Nematocera</taxon>
        <taxon>Culicoidea</taxon>
        <taxon>Culicidae</taxon>
        <taxon>Culicinae</taxon>
        <taxon>Culicini</taxon>
        <taxon>Culex</taxon>
        <taxon>Culex</taxon>
    </lineage>
</organism>
<accession>A0ABD1CZX2</accession>
<name>A0ABD1CZX2_CULPP</name>
<proteinExistence type="predicted"/>